<dbReference type="SMART" id="SM00385">
    <property type="entry name" value="CYCLIN"/>
    <property type="match status" value="2"/>
</dbReference>
<dbReference type="Proteomes" id="UP001360560">
    <property type="component" value="Unassembled WGS sequence"/>
</dbReference>
<protein>
    <submittedName>
        <fullName evidence="3">Ctk2 protein</fullName>
    </submittedName>
</protein>
<keyword evidence="1" id="KW-0195">Cyclin</keyword>
<dbReference type="GO" id="GO:0016538">
    <property type="term" value="F:cyclin-dependent protein serine/threonine kinase regulator activity"/>
    <property type="evidence" value="ECO:0007669"/>
    <property type="project" value="InterPro"/>
</dbReference>
<keyword evidence="4" id="KW-1185">Reference proteome</keyword>
<dbReference type="SUPFAM" id="SSF47954">
    <property type="entry name" value="Cyclin-like"/>
    <property type="match status" value="2"/>
</dbReference>
<evidence type="ECO:0000259" key="2">
    <source>
        <dbReference type="SMART" id="SM00385"/>
    </source>
</evidence>
<evidence type="ECO:0000313" key="4">
    <source>
        <dbReference type="Proteomes" id="UP001360560"/>
    </source>
</evidence>
<feature type="domain" description="Cyclin-like" evidence="2">
    <location>
        <begin position="46"/>
        <end position="140"/>
    </location>
</feature>
<sequence>MADQQYFKSSVQISRPFLTSKAVKFLQKKTIPDYQTYKQRISHVLSFLLSLTRLLKFPSRTLESAMLYYQRYYLFNHFSTSSNIDVAIAALFIASKNEDTIKKLRDIIAIANPLRNAPNTNEAIEENKKVILNFEKKMLETISFDFRTYHIDELLIRIAKDLKLSVDLTYLAYMIAFDSFQTEVSLKTPQHATAIACIIIAAKFREENSVFPLNSAKYKCDRALVNEALFEILELYINNYNYGSLADMYPNDKESFIKIRINIKNEINLKDLDERSLLNDGFYNIKNYNVSDTGSARYMLGNQEKRFYEEVDAQENYKESTEPKKVKLH</sequence>
<dbReference type="GO" id="GO:0006357">
    <property type="term" value="P:regulation of transcription by RNA polymerase II"/>
    <property type="evidence" value="ECO:0007669"/>
    <property type="project" value="InterPro"/>
</dbReference>
<organism evidence="3 4">
    <name type="scientific">Saccharomycopsis crataegensis</name>
    <dbReference type="NCBI Taxonomy" id="43959"/>
    <lineage>
        <taxon>Eukaryota</taxon>
        <taxon>Fungi</taxon>
        <taxon>Dikarya</taxon>
        <taxon>Ascomycota</taxon>
        <taxon>Saccharomycotina</taxon>
        <taxon>Saccharomycetes</taxon>
        <taxon>Saccharomycopsidaceae</taxon>
        <taxon>Saccharomycopsis</taxon>
    </lineage>
</organism>
<dbReference type="GeneID" id="90070891"/>
<accession>A0AAV5QE53</accession>
<dbReference type="PANTHER" id="PTHR10026">
    <property type="entry name" value="CYCLIN"/>
    <property type="match status" value="1"/>
</dbReference>
<feature type="domain" description="Cyclin-like" evidence="2">
    <location>
        <begin position="153"/>
        <end position="234"/>
    </location>
</feature>
<name>A0AAV5QE53_9ASCO</name>
<gene>
    <name evidence="3" type="ORF">DASC09_002370</name>
</gene>
<evidence type="ECO:0000256" key="1">
    <source>
        <dbReference type="RuleBase" id="RU000383"/>
    </source>
</evidence>
<dbReference type="InterPro" id="IPR006671">
    <property type="entry name" value="Cyclin_N"/>
</dbReference>
<comment type="caution">
    <text evidence="3">The sequence shown here is derived from an EMBL/GenBank/DDBJ whole genome shotgun (WGS) entry which is preliminary data.</text>
</comment>
<dbReference type="InterPro" id="IPR036915">
    <property type="entry name" value="Cyclin-like_sf"/>
</dbReference>
<proteinExistence type="inferred from homology"/>
<dbReference type="AlphaFoldDB" id="A0AAV5QE53"/>
<comment type="similarity">
    <text evidence="1">Belongs to the cyclin family.</text>
</comment>
<dbReference type="InterPro" id="IPR013763">
    <property type="entry name" value="Cyclin-like_dom"/>
</dbReference>
<dbReference type="Pfam" id="PF00134">
    <property type="entry name" value="Cyclin_N"/>
    <property type="match status" value="1"/>
</dbReference>
<dbReference type="InterPro" id="IPR043198">
    <property type="entry name" value="Cyclin/Ssn8"/>
</dbReference>
<dbReference type="EMBL" id="BTFZ01000001">
    <property type="protein sequence ID" value="GMM32912.1"/>
    <property type="molecule type" value="Genomic_DNA"/>
</dbReference>
<dbReference type="RefSeq" id="XP_064849912.1">
    <property type="nucleotide sequence ID" value="XM_064993840.1"/>
</dbReference>
<evidence type="ECO:0000313" key="3">
    <source>
        <dbReference type="EMBL" id="GMM32912.1"/>
    </source>
</evidence>
<reference evidence="3 4" key="1">
    <citation type="journal article" date="2023" name="Elife">
        <title>Identification of key yeast species and microbe-microbe interactions impacting larval growth of Drosophila in the wild.</title>
        <authorList>
            <person name="Mure A."/>
            <person name="Sugiura Y."/>
            <person name="Maeda R."/>
            <person name="Honda K."/>
            <person name="Sakurai N."/>
            <person name="Takahashi Y."/>
            <person name="Watada M."/>
            <person name="Katoh T."/>
            <person name="Gotoh A."/>
            <person name="Gotoh Y."/>
            <person name="Taniguchi I."/>
            <person name="Nakamura K."/>
            <person name="Hayashi T."/>
            <person name="Katayama T."/>
            <person name="Uemura T."/>
            <person name="Hattori Y."/>
        </authorList>
    </citation>
    <scope>NUCLEOTIDE SEQUENCE [LARGE SCALE GENOMIC DNA]</scope>
    <source>
        <strain evidence="3 4">SC-9</strain>
    </source>
</reference>
<dbReference type="Gene3D" id="1.10.472.10">
    <property type="entry name" value="Cyclin-like"/>
    <property type="match status" value="2"/>
</dbReference>